<keyword evidence="2" id="KW-1185">Reference proteome</keyword>
<accession>A0A835UCK3</accession>
<organism evidence="1 2">
    <name type="scientific">Vanilla planifolia</name>
    <name type="common">Vanilla</name>
    <dbReference type="NCBI Taxonomy" id="51239"/>
    <lineage>
        <taxon>Eukaryota</taxon>
        <taxon>Viridiplantae</taxon>
        <taxon>Streptophyta</taxon>
        <taxon>Embryophyta</taxon>
        <taxon>Tracheophyta</taxon>
        <taxon>Spermatophyta</taxon>
        <taxon>Magnoliopsida</taxon>
        <taxon>Liliopsida</taxon>
        <taxon>Asparagales</taxon>
        <taxon>Orchidaceae</taxon>
        <taxon>Vanilloideae</taxon>
        <taxon>Vanilleae</taxon>
        <taxon>Vanilla</taxon>
    </lineage>
</organism>
<evidence type="ECO:0000313" key="1">
    <source>
        <dbReference type="EMBL" id="KAG0457989.1"/>
    </source>
</evidence>
<comment type="caution">
    <text evidence="1">The sequence shown here is derived from an EMBL/GenBank/DDBJ whole genome shotgun (WGS) entry which is preliminary data.</text>
</comment>
<proteinExistence type="predicted"/>
<protein>
    <submittedName>
        <fullName evidence="1">Uncharacterized protein</fullName>
    </submittedName>
</protein>
<name>A0A835UCK3_VANPL</name>
<dbReference type="Proteomes" id="UP000636800">
    <property type="component" value="Chromosome 12"/>
</dbReference>
<dbReference type="EMBL" id="JADCNL010000012">
    <property type="protein sequence ID" value="KAG0457989.1"/>
    <property type="molecule type" value="Genomic_DNA"/>
</dbReference>
<dbReference type="OrthoDB" id="60033at2759"/>
<sequence>MASSATVVDIANAANLTYCRKLRALGAELGWNLHNATTTTTTVTIVFSAVPPWARAGSPGA</sequence>
<dbReference type="AlphaFoldDB" id="A0A835UCK3"/>
<gene>
    <name evidence="1" type="ORF">HPP92_023146</name>
</gene>
<reference evidence="1 2" key="1">
    <citation type="journal article" date="2020" name="Nat. Food">
        <title>A phased Vanilla planifolia genome enables genetic improvement of flavour and production.</title>
        <authorList>
            <person name="Hasing T."/>
            <person name="Tang H."/>
            <person name="Brym M."/>
            <person name="Khazi F."/>
            <person name="Huang T."/>
            <person name="Chambers A.H."/>
        </authorList>
    </citation>
    <scope>NUCLEOTIDE SEQUENCE [LARGE SCALE GENOMIC DNA]</scope>
    <source>
        <tissue evidence="1">Leaf</tissue>
    </source>
</reference>
<evidence type="ECO:0000313" key="2">
    <source>
        <dbReference type="Proteomes" id="UP000636800"/>
    </source>
</evidence>